<feature type="non-terminal residue" evidence="3">
    <location>
        <position position="1"/>
    </location>
</feature>
<protein>
    <submittedName>
        <fullName evidence="3">Uncharacterized protein</fullName>
    </submittedName>
</protein>
<evidence type="ECO:0000256" key="1">
    <source>
        <dbReference type="SAM" id="Coils"/>
    </source>
</evidence>
<sequence>HTNEIPKNEQDIFNQLTEIRTKLSILKKDRSQYLNSKDVLSIYTNVLTLVKNLNNIRHQVEDRISNRVDQVVDDVFQLLSLFFITVGLSKTAPATYASLSTVQRLLEHLNESRVYTHHDLKPIKERLSEIEEIIEENKNPVDEEEDFLLKRKLKECQLEYNEVENKVEDVDNSLNSLLEELITTRRKLLSIAARPDFKTQELTPLKLKLQELGKHRDLNGKFTSLETGKFEENGQSVLNGLYDDCNILIKDLEAHKFELDDNLKPIYDRLINLKTTLEDLLVTRRWTLRETDLYTYQKNLQELDDLRVDGKFPTKDESKSNKGQSILLYLLRRCYAIIYKLLESSEPVSEALQPIHNQLSTVRRCLMEVRRMGGINSARELYPYQMKLASLDNLREDGKFIVDGQIPEGQGTLNALLAECYDICQEMKVEAEENETEEQGVSDDVDDGTNLYDHDDEEE</sequence>
<dbReference type="STRING" id="683960.A0A1E3NVU2"/>
<feature type="coiled-coil region" evidence="1">
    <location>
        <begin position="153"/>
        <end position="180"/>
    </location>
</feature>
<dbReference type="EMBL" id="KV454214">
    <property type="protein sequence ID" value="ODQ57235.1"/>
    <property type="molecule type" value="Genomic_DNA"/>
</dbReference>
<keyword evidence="1" id="KW-0175">Coiled coil</keyword>
<dbReference type="RefSeq" id="XP_019036442.1">
    <property type="nucleotide sequence ID" value="XM_019180642.1"/>
</dbReference>
<dbReference type="GeneID" id="30197888"/>
<proteinExistence type="predicted"/>
<keyword evidence="4" id="KW-1185">Reference proteome</keyword>
<dbReference type="GO" id="GO:0005634">
    <property type="term" value="C:nucleus"/>
    <property type="evidence" value="ECO:0007669"/>
    <property type="project" value="TreeGrafter"/>
</dbReference>
<dbReference type="AlphaFoldDB" id="A0A1E3NVU2"/>
<dbReference type="Pfam" id="PF10303">
    <property type="entry name" value="DUF2408"/>
    <property type="match status" value="2"/>
</dbReference>
<dbReference type="PANTHER" id="PTHR28086:SF1">
    <property type="entry name" value="CU(2+) SUPPRESSING AND BLEOMYCIN SENSITIVE PROTEIN 1"/>
    <property type="match status" value="1"/>
</dbReference>
<dbReference type="Proteomes" id="UP000094112">
    <property type="component" value="Unassembled WGS sequence"/>
</dbReference>
<feature type="non-terminal residue" evidence="3">
    <location>
        <position position="459"/>
    </location>
</feature>
<dbReference type="OrthoDB" id="2011986at2759"/>
<evidence type="ECO:0000256" key="2">
    <source>
        <dbReference type="SAM" id="MobiDB-lite"/>
    </source>
</evidence>
<gene>
    <name evidence="3" type="ORF">WICANDRAFT_15349</name>
</gene>
<dbReference type="InterPro" id="IPR018810">
    <property type="entry name" value="UPF0662"/>
</dbReference>
<feature type="region of interest" description="Disordered" evidence="2">
    <location>
        <begin position="431"/>
        <end position="459"/>
    </location>
</feature>
<accession>A0A1E3NVU2</accession>
<name>A0A1E3NVU2_WICAA</name>
<dbReference type="GO" id="GO:0005737">
    <property type="term" value="C:cytoplasm"/>
    <property type="evidence" value="ECO:0007669"/>
    <property type="project" value="TreeGrafter"/>
</dbReference>
<feature type="compositionally biased region" description="Acidic residues" evidence="2">
    <location>
        <begin position="432"/>
        <end position="447"/>
    </location>
</feature>
<organism evidence="3 4">
    <name type="scientific">Wickerhamomyces anomalus (strain ATCC 58044 / CBS 1984 / NCYC 433 / NRRL Y-366-8)</name>
    <name type="common">Yeast</name>
    <name type="synonym">Hansenula anomala</name>
    <dbReference type="NCBI Taxonomy" id="683960"/>
    <lineage>
        <taxon>Eukaryota</taxon>
        <taxon>Fungi</taxon>
        <taxon>Dikarya</taxon>
        <taxon>Ascomycota</taxon>
        <taxon>Saccharomycotina</taxon>
        <taxon>Saccharomycetes</taxon>
        <taxon>Phaffomycetales</taxon>
        <taxon>Wickerhamomycetaceae</taxon>
        <taxon>Wickerhamomyces</taxon>
    </lineage>
</organism>
<reference evidence="3 4" key="1">
    <citation type="journal article" date="2016" name="Proc. Natl. Acad. Sci. U.S.A.">
        <title>Comparative genomics of biotechnologically important yeasts.</title>
        <authorList>
            <person name="Riley R."/>
            <person name="Haridas S."/>
            <person name="Wolfe K.H."/>
            <person name="Lopes M.R."/>
            <person name="Hittinger C.T."/>
            <person name="Goeker M."/>
            <person name="Salamov A.A."/>
            <person name="Wisecaver J.H."/>
            <person name="Long T.M."/>
            <person name="Calvey C.H."/>
            <person name="Aerts A.L."/>
            <person name="Barry K.W."/>
            <person name="Choi C."/>
            <person name="Clum A."/>
            <person name="Coughlan A.Y."/>
            <person name="Deshpande S."/>
            <person name="Douglass A.P."/>
            <person name="Hanson S.J."/>
            <person name="Klenk H.-P."/>
            <person name="LaButti K.M."/>
            <person name="Lapidus A."/>
            <person name="Lindquist E.A."/>
            <person name="Lipzen A.M."/>
            <person name="Meier-Kolthoff J.P."/>
            <person name="Ohm R.A."/>
            <person name="Otillar R.P."/>
            <person name="Pangilinan J.L."/>
            <person name="Peng Y."/>
            <person name="Rokas A."/>
            <person name="Rosa C.A."/>
            <person name="Scheuner C."/>
            <person name="Sibirny A.A."/>
            <person name="Slot J.C."/>
            <person name="Stielow J.B."/>
            <person name="Sun H."/>
            <person name="Kurtzman C.P."/>
            <person name="Blackwell M."/>
            <person name="Grigoriev I.V."/>
            <person name="Jeffries T.W."/>
        </authorList>
    </citation>
    <scope>NUCLEOTIDE SEQUENCE [LARGE SCALE GENOMIC DNA]</scope>
    <source>
        <strain evidence="4">ATCC 58044 / CBS 1984 / NCYC 433 / NRRL Y-366-8</strain>
    </source>
</reference>
<evidence type="ECO:0000313" key="3">
    <source>
        <dbReference type="EMBL" id="ODQ57235.1"/>
    </source>
</evidence>
<dbReference type="PANTHER" id="PTHR28086">
    <property type="entry name" value="UPF0662 PROTEIN YPL260W"/>
    <property type="match status" value="1"/>
</dbReference>
<evidence type="ECO:0000313" key="4">
    <source>
        <dbReference type="Proteomes" id="UP000094112"/>
    </source>
</evidence>